<accession>A0A1D1YVK2</accession>
<gene>
    <name evidence="5" type="primary">At5g08350_3</name>
    <name evidence="4" type="synonym">At5g08350_1</name>
    <name evidence="3" type="synonym">At5g08350_2</name>
    <name evidence="5" type="ORF">g.62143</name>
    <name evidence="3" type="ORF">g.62145</name>
    <name evidence="4" type="ORF">g.62146</name>
</gene>
<protein>
    <submittedName>
        <fullName evidence="5">GEM-like protein 4</fullName>
    </submittedName>
</protein>
<dbReference type="EMBL" id="GDJX01025116">
    <property type="protein sequence ID" value="JAT42820.1"/>
    <property type="molecule type" value="Transcribed_RNA"/>
</dbReference>
<dbReference type="Gene3D" id="2.30.29.30">
    <property type="entry name" value="Pleckstrin-homology domain (PH domain)/Phosphotyrosine-binding domain (PTB)"/>
    <property type="match status" value="1"/>
</dbReference>
<dbReference type="EMBL" id="GDJX01019868">
    <property type="protein sequence ID" value="JAT48068.1"/>
    <property type="molecule type" value="Transcribed_RNA"/>
</dbReference>
<comment type="similarity">
    <text evidence="1">Belongs to the GEM family.</text>
</comment>
<dbReference type="InterPro" id="IPR004182">
    <property type="entry name" value="GRAM"/>
</dbReference>
<sequence>MKGASHGAVIGIPVGSVTYPAEEVSGKPICGAVSSRRISRSYGSSQLRRKKVDAVIGWMNKFSKKADSYAQGIREHVRLGPKISDTLKGKLNLGARILQAGGVERAFRQIFGAREGEKLLKGSQCYLSTTAGPIAGMLFISTEKIAFHSDRSLTVTSPTGETVRIPYKVTIPLRKINRANQSEDVNKPSQKYIQIATVDDFEFWFMGFVSYNRSVKYVQKAICFAQ</sequence>
<dbReference type="PANTHER" id="PTHR31969">
    <property type="entry name" value="GEM-LIKE PROTEIN 2"/>
    <property type="match status" value="1"/>
</dbReference>
<dbReference type="AlphaFoldDB" id="A0A1D1YVK2"/>
<evidence type="ECO:0000259" key="2">
    <source>
        <dbReference type="SMART" id="SM00568"/>
    </source>
</evidence>
<evidence type="ECO:0000313" key="5">
    <source>
        <dbReference type="EMBL" id="JAT58665.1"/>
    </source>
</evidence>
<proteinExistence type="inferred from homology"/>
<evidence type="ECO:0000313" key="4">
    <source>
        <dbReference type="EMBL" id="JAT48068.1"/>
    </source>
</evidence>
<organism evidence="5">
    <name type="scientific">Anthurium amnicola</name>
    <dbReference type="NCBI Taxonomy" id="1678845"/>
    <lineage>
        <taxon>Eukaryota</taxon>
        <taxon>Viridiplantae</taxon>
        <taxon>Streptophyta</taxon>
        <taxon>Embryophyta</taxon>
        <taxon>Tracheophyta</taxon>
        <taxon>Spermatophyta</taxon>
        <taxon>Magnoliopsida</taxon>
        <taxon>Liliopsida</taxon>
        <taxon>Araceae</taxon>
        <taxon>Pothoideae</taxon>
        <taxon>Potheae</taxon>
        <taxon>Anthurium</taxon>
    </lineage>
</organism>
<dbReference type="EMBL" id="GDJX01009271">
    <property type="protein sequence ID" value="JAT58665.1"/>
    <property type="molecule type" value="Transcribed_RNA"/>
</dbReference>
<reference evidence="5" key="1">
    <citation type="submission" date="2015-07" db="EMBL/GenBank/DDBJ databases">
        <title>Transcriptome Assembly of Anthurium amnicola.</title>
        <authorList>
            <person name="Suzuki J."/>
        </authorList>
    </citation>
    <scope>NUCLEOTIDE SEQUENCE</scope>
</reference>
<dbReference type="SMART" id="SM00568">
    <property type="entry name" value="GRAM"/>
    <property type="match status" value="1"/>
</dbReference>
<feature type="domain" description="GRAM" evidence="2">
    <location>
        <begin position="105"/>
        <end position="183"/>
    </location>
</feature>
<evidence type="ECO:0000313" key="3">
    <source>
        <dbReference type="EMBL" id="JAT42820.1"/>
    </source>
</evidence>
<dbReference type="InterPro" id="IPR011993">
    <property type="entry name" value="PH-like_dom_sf"/>
</dbReference>
<dbReference type="Pfam" id="PF02893">
    <property type="entry name" value="GRAM"/>
    <property type="match status" value="1"/>
</dbReference>
<dbReference type="InterPro" id="IPR037848">
    <property type="entry name" value="GEM-like"/>
</dbReference>
<evidence type="ECO:0000256" key="1">
    <source>
        <dbReference type="ARBA" id="ARBA00009414"/>
    </source>
</evidence>
<name>A0A1D1YVK2_9ARAE</name>